<gene>
    <name evidence="2" type="ORF">PGLA2088_LOCUS8182</name>
</gene>
<protein>
    <submittedName>
        <fullName evidence="2">Uncharacterized protein</fullName>
    </submittedName>
</protein>
<feature type="compositionally biased region" description="Low complexity" evidence="1">
    <location>
        <begin position="31"/>
        <end position="56"/>
    </location>
</feature>
<feature type="compositionally biased region" description="Polar residues" evidence="1">
    <location>
        <begin position="81"/>
        <end position="113"/>
    </location>
</feature>
<comment type="caution">
    <text evidence="2">The sequence shown here is derived from an EMBL/GenBank/DDBJ whole genome shotgun (WGS) entry which is preliminary data.</text>
</comment>
<organism evidence="2 3">
    <name type="scientific">Polarella glacialis</name>
    <name type="common">Dinoflagellate</name>
    <dbReference type="NCBI Taxonomy" id="89957"/>
    <lineage>
        <taxon>Eukaryota</taxon>
        <taxon>Sar</taxon>
        <taxon>Alveolata</taxon>
        <taxon>Dinophyceae</taxon>
        <taxon>Suessiales</taxon>
        <taxon>Suessiaceae</taxon>
        <taxon>Polarella</taxon>
    </lineage>
</organism>
<reference evidence="2" key="1">
    <citation type="submission" date="2021-02" db="EMBL/GenBank/DDBJ databases">
        <authorList>
            <person name="Dougan E. K."/>
            <person name="Rhodes N."/>
            <person name="Thang M."/>
            <person name="Chan C."/>
        </authorList>
    </citation>
    <scope>NUCLEOTIDE SEQUENCE</scope>
</reference>
<feature type="compositionally biased region" description="Basic and acidic residues" evidence="1">
    <location>
        <begin position="355"/>
        <end position="386"/>
    </location>
</feature>
<feature type="region of interest" description="Disordered" evidence="1">
    <location>
        <begin position="31"/>
        <end position="113"/>
    </location>
</feature>
<feature type="region of interest" description="Disordered" evidence="1">
    <location>
        <begin position="217"/>
        <end position="284"/>
    </location>
</feature>
<dbReference type="Proteomes" id="UP000626109">
    <property type="component" value="Unassembled WGS sequence"/>
</dbReference>
<dbReference type="EMBL" id="CAJNNW010008755">
    <property type="protein sequence ID" value="CAE8650325.1"/>
    <property type="molecule type" value="Genomic_DNA"/>
</dbReference>
<feature type="region of interest" description="Disordered" evidence="1">
    <location>
        <begin position="126"/>
        <end position="171"/>
    </location>
</feature>
<proteinExistence type="predicted"/>
<name>A0A813IHH4_POLGL</name>
<dbReference type="AlphaFoldDB" id="A0A813IHH4"/>
<feature type="non-terminal residue" evidence="2">
    <location>
        <position position="413"/>
    </location>
</feature>
<feature type="compositionally biased region" description="Pro residues" evidence="1">
    <location>
        <begin position="65"/>
        <end position="75"/>
    </location>
</feature>
<evidence type="ECO:0000313" key="2">
    <source>
        <dbReference type="EMBL" id="CAE8650325.1"/>
    </source>
</evidence>
<evidence type="ECO:0000256" key="1">
    <source>
        <dbReference type="SAM" id="MobiDB-lite"/>
    </source>
</evidence>
<sequence length="413" mass="46357">MQPHKPPRAGGAGVSADAIAVLLEAAAARTFPGPARASARPPSSASAARLSPRTTSMSRLQLGPPLGPQSAPPLLTPRTLAHSQPIASPSASPRMTPRQMMSPSGSAISLGSRSLSQSRFILPDEERRLQIKGGQERLRAESREHREQLREAKSMQEEQEHKAKLARMAVDREARKQALEADRMERKRDKLELRDVSAWRQWDRFPKVTDLAMSGVATPVGNLSRGGSVGNVSPRSRRGQPPTATVVGSIEQFREPPQQAFSSSATPLASPRMSPRGLSRSGSWATEMAAQHACNREELHDFEHQRLLALGEFELKVAEEREAKAQERQRLIQNREAICQQRVAELELVRLGKEQRRQQELQKRQREREQREQQSLRRSKDGKFRLQQEQVKSVQAHVSREHKVYVDQRTEEE</sequence>
<evidence type="ECO:0000313" key="3">
    <source>
        <dbReference type="Proteomes" id="UP000626109"/>
    </source>
</evidence>
<feature type="region of interest" description="Disordered" evidence="1">
    <location>
        <begin position="355"/>
        <end position="397"/>
    </location>
</feature>
<accession>A0A813IHH4</accession>